<dbReference type="Proteomes" id="UP001211907">
    <property type="component" value="Unassembled WGS sequence"/>
</dbReference>
<dbReference type="InterPro" id="IPR039551">
    <property type="entry name" value="Cho/carn_acyl_trans"/>
</dbReference>
<keyword evidence="6" id="KW-1185">Reference proteome</keyword>
<dbReference type="AlphaFoldDB" id="A0AAD5T569"/>
<protein>
    <recommendedName>
        <fullName evidence="4">Choline/carnitine acyltransferase domain-containing protein</fullName>
    </recommendedName>
</protein>
<dbReference type="InterPro" id="IPR042231">
    <property type="entry name" value="Cho/carn_acyl_trans_2"/>
</dbReference>
<dbReference type="PANTHER" id="PTHR22589:SF107">
    <property type="entry name" value="CHOLINE_CARNITINE ACYLTRANSFERASE DOMAIN-CONTAINING PROTEIN"/>
    <property type="match status" value="1"/>
</dbReference>
<dbReference type="GO" id="GO:0016746">
    <property type="term" value="F:acyltransferase activity"/>
    <property type="evidence" value="ECO:0007669"/>
    <property type="project" value="UniProtKB-KW"/>
</dbReference>
<organism evidence="5 6">
    <name type="scientific">Physocladia obscura</name>
    <dbReference type="NCBI Taxonomy" id="109957"/>
    <lineage>
        <taxon>Eukaryota</taxon>
        <taxon>Fungi</taxon>
        <taxon>Fungi incertae sedis</taxon>
        <taxon>Chytridiomycota</taxon>
        <taxon>Chytridiomycota incertae sedis</taxon>
        <taxon>Chytridiomycetes</taxon>
        <taxon>Chytridiales</taxon>
        <taxon>Chytriomycetaceae</taxon>
        <taxon>Physocladia</taxon>
    </lineage>
</organism>
<feature type="domain" description="Choline/carnitine acyltransferase" evidence="4">
    <location>
        <begin position="1"/>
        <end position="396"/>
    </location>
</feature>
<comment type="caution">
    <text evidence="5">The sequence shown here is derived from an EMBL/GenBank/DDBJ whole genome shotgun (WGS) entry which is preliminary data.</text>
</comment>
<evidence type="ECO:0000313" key="5">
    <source>
        <dbReference type="EMBL" id="KAJ3129874.1"/>
    </source>
</evidence>
<dbReference type="Gene3D" id="3.30.559.10">
    <property type="entry name" value="Chloramphenicol acetyltransferase-like domain"/>
    <property type="match status" value="1"/>
</dbReference>
<evidence type="ECO:0000313" key="6">
    <source>
        <dbReference type="Proteomes" id="UP001211907"/>
    </source>
</evidence>
<sequence>MFKIDVIDEQGQKAGLKEIQRLLYAAGAQSLKSEIRQNVGVLTGTNRDVWAKNYKILESLSVQNKKNLATIASALFTVHLEDHSTISNPNYSHVQFLHNENGRDRWFDKTIQLIVASSGRAGINAEVSNVDASVHAKVAEYLTNSEPVQFTNQAEMFPEPEILEWIINEEIKEQIKSAHQTVTQLAKTTESVVMHYDILGERYIKEIARSDVNAFIQLALQVTWQRLHTQPANSSLTILTANGKFATNSIISEIVWDFAETFDNDDILYDEKRAKYHAAVTSIKQATSAISESSFSPIDQYQAHLQAFYRIANEEEKEKLTATFGTAPIAKNGLETANIQVSPGSSNNFFAGFSQSWAQGYGIAYAVGTDDIKVSVCCKKGFGVKGANAFKFVDELKRTFADIMILFPKSCCLLDLKFGVMIGKKSLL</sequence>
<name>A0AAD5T569_9FUNG</name>
<dbReference type="Gene3D" id="3.30.559.70">
    <property type="entry name" value="Choline/Carnitine o-acyltransferase, domain 2"/>
    <property type="match status" value="1"/>
</dbReference>
<keyword evidence="2" id="KW-0808">Transferase</keyword>
<dbReference type="EMBL" id="JADGJH010000406">
    <property type="protein sequence ID" value="KAJ3129874.1"/>
    <property type="molecule type" value="Genomic_DNA"/>
</dbReference>
<dbReference type="SUPFAM" id="SSF52777">
    <property type="entry name" value="CoA-dependent acyltransferases"/>
    <property type="match status" value="2"/>
</dbReference>
<evidence type="ECO:0000256" key="2">
    <source>
        <dbReference type="ARBA" id="ARBA00022679"/>
    </source>
</evidence>
<proteinExistence type="inferred from homology"/>
<gene>
    <name evidence="5" type="ORF">HK100_008364</name>
</gene>
<dbReference type="Pfam" id="PF00755">
    <property type="entry name" value="Carn_acyltransf"/>
    <property type="match status" value="1"/>
</dbReference>
<accession>A0AAD5T569</accession>
<reference evidence="5" key="1">
    <citation type="submission" date="2020-05" db="EMBL/GenBank/DDBJ databases">
        <title>Phylogenomic resolution of chytrid fungi.</title>
        <authorList>
            <person name="Stajich J.E."/>
            <person name="Amses K."/>
            <person name="Simmons R."/>
            <person name="Seto K."/>
            <person name="Myers J."/>
            <person name="Bonds A."/>
            <person name="Quandt C.A."/>
            <person name="Barry K."/>
            <person name="Liu P."/>
            <person name="Grigoriev I."/>
            <person name="Longcore J.E."/>
            <person name="James T.Y."/>
        </authorList>
    </citation>
    <scope>NUCLEOTIDE SEQUENCE</scope>
    <source>
        <strain evidence="5">JEL0513</strain>
    </source>
</reference>
<evidence type="ECO:0000259" key="4">
    <source>
        <dbReference type="Pfam" id="PF00755"/>
    </source>
</evidence>
<comment type="similarity">
    <text evidence="1">Belongs to the carnitine/choline acetyltransferase family.</text>
</comment>
<dbReference type="PANTHER" id="PTHR22589">
    <property type="entry name" value="CARNITINE O-ACYLTRANSFERASE"/>
    <property type="match status" value="1"/>
</dbReference>
<keyword evidence="3" id="KW-0012">Acyltransferase</keyword>
<dbReference type="InterPro" id="IPR023213">
    <property type="entry name" value="CAT-like_dom_sf"/>
</dbReference>
<evidence type="ECO:0000256" key="1">
    <source>
        <dbReference type="ARBA" id="ARBA00005232"/>
    </source>
</evidence>
<dbReference type="InterPro" id="IPR000542">
    <property type="entry name" value="Carn_acyl_trans"/>
</dbReference>
<evidence type="ECO:0000256" key="3">
    <source>
        <dbReference type="ARBA" id="ARBA00023315"/>
    </source>
</evidence>